<dbReference type="GO" id="GO:0019068">
    <property type="term" value="P:virion assembly"/>
    <property type="evidence" value="ECO:0007669"/>
    <property type="project" value="InterPro"/>
</dbReference>
<dbReference type="InterPro" id="IPR006429">
    <property type="entry name" value="Phage_lambda_portal"/>
</dbReference>
<dbReference type="Proteomes" id="UP000268623">
    <property type="component" value="Unassembled WGS sequence"/>
</dbReference>
<proteinExistence type="predicted"/>
<dbReference type="RefSeq" id="WP_123175340.1">
    <property type="nucleotide sequence ID" value="NZ_QWDD01000001.1"/>
</dbReference>
<dbReference type="Pfam" id="PF05136">
    <property type="entry name" value="Phage_portal_2"/>
    <property type="match status" value="1"/>
</dbReference>
<dbReference type="OrthoDB" id="9770450at2"/>
<reference evidence="1 2" key="1">
    <citation type="submission" date="2018-08" db="EMBL/GenBank/DDBJ databases">
        <title>Genome sequence of Methylocystis hirsuta CSC1, a methanotroph able to accumulate PHAs.</title>
        <authorList>
            <person name="Bordel S."/>
            <person name="Rodriguez E."/>
            <person name="Gancedo J."/>
            <person name="Munoz R."/>
        </authorList>
    </citation>
    <scope>NUCLEOTIDE SEQUENCE [LARGE SCALE GENOMIC DNA]</scope>
    <source>
        <strain evidence="1 2">CSC1</strain>
    </source>
</reference>
<protein>
    <submittedName>
        <fullName evidence="1">Phage portal protein</fullName>
    </submittedName>
</protein>
<dbReference type="AlphaFoldDB" id="A0A3M9XN02"/>
<gene>
    <name evidence="1" type="ORF">D1O30_06940</name>
</gene>
<organism evidence="1 2">
    <name type="scientific">Methylocystis hirsuta</name>
    <dbReference type="NCBI Taxonomy" id="369798"/>
    <lineage>
        <taxon>Bacteria</taxon>
        <taxon>Pseudomonadati</taxon>
        <taxon>Pseudomonadota</taxon>
        <taxon>Alphaproteobacteria</taxon>
        <taxon>Hyphomicrobiales</taxon>
        <taxon>Methylocystaceae</taxon>
        <taxon>Methylocystis</taxon>
    </lineage>
</organism>
<name>A0A3M9XN02_9HYPH</name>
<evidence type="ECO:0000313" key="1">
    <source>
        <dbReference type="EMBL" id="RNJ49374.1"/>
    </source>
</evidence>
<dbReference type="EMBL" id="QWDD01000001">
    <property type="protein sequence ID" value="RNJ49374.1"/>
    <property type="molecule type" value="Genomic_DNA"/>
</dbReference>
<dbReference type="GO" id="GO:0005198">
    <property type="term" value="F:structural molecule activity"/>
    <property type="evidence" value="ECO:0007669"/>
    <property type="project" value="InterPro"/>
</dbReference>
<sequence length="546" mass="61452">MVAITSPPNTDNPSQDPRLVFGAAGSLAPNRGWGVTPSLQTSDVQVYRNKDRAAADARDAARANPYGRSALRVNVDAVVGKKLNLFLDPIADVLGVSQDESEAWAERVELLWNAAAESPRAHFDAQRKQTFTGLMRTAYQDFYSGGECLGVFKWKPSSNGQRTCLLQIQSERLSDPNGRQDHTGKVRMGVERDDDGAPTAYHIRERHQSDEFVFGPSGLASWNKVSRLNKWGRWNIIHFFEHDRCDMTRGLSSFTTALQPMRLLNDYLLTELETAALRATYAAVIESELDYERAMEVIGEERRTALQQNPILDFTLRMMADKASFYQGQDVKFGRSKVAHLLPNEKLHMVQGNLGNSVIKDYSDINTNILASALGVAKESLTKDYSQTNYSGARAAIYDVWRSYEVQREGFITLYAWPVFVNWLEEMVALRGIIPMLGPHDFYDVVDALAFGTFETWMKPRLDPVKETEADLMVYAKGGSTLRELMRTEGGRDVQRTLRQRAKEKADMERLGLKPEDLDWSLRGDALKAEAAKQAKQYPSDSSNKQ</sequence>
<comment type="caution">
    <text evidence="1">The sequence shown here is derived from an EMBL/GenBank/DDBJ whole genome shotgun (WGS) entry which is preliminary data.</text>
</comment>
<evidence type="ECO:0000313" key="2">
    <source>
        <dbReference type="Proteomes" id="UP000268623"/>
    </source>
</evidence>
<accession>A0A3M9XN02</accession>
<keyword evidence="2" id="KW-1185">Reference proteome</keyword>